<evidence type="ECO:0000313" key="3">
    <source>
        <dbReference type="EMBL" id="OGK25044.1"/>
    </source>
</evidence>
<dbReference type="AlphaFoldDB" id="A0A1F7H2B8"/>
<reference evidence="3 4" key="1">
    <citation type="journal article" date="2016" name="Nat. Commun.">
        <title>Thousands of microbial genomes shed light on interconnected biogeochemical processes in an aquifer system.</title>
        <authorList>
            <person name="Anantharaman K."/>
            <person name="Brown C.T."/>
            <person name="Hug L.A."/>
            <person name="Sharon I."/>
            <person name="Castelle C.J."/>
            <person name="Probst A.J."/>
            <person name="Thomas B.C."/>
            <person name="Singh A."/>
            <person name="Wilkins M.J."/>
            <person name="Karaoz U."/>
            <person name="Brodie E.L."/>
            <person name="Williams K.H."/>
            <person name="Hubbard S.S."/>
            <person name="Banfield J.F."/>
        </authorList>
    </citation>
    <scope>NUCLEOTIDE SEQUENCE [LARGE SCALE GENOMIC DNA]</scope>
</reference>
<evidence type="ECO:0000256" key="1">
    <source>
        <dbReference type="SAM" id="Phobius"/>
    </source>
</evidence>
<feature type="transmembrane region" description="Helical" evidence="1">
    <location>
        <begin position="407"/>
        <end position="427"/>
    </location>
</feature>
<feature type="domain" description="Purple acid phosphatase N-terminal" evidence="2">
    <location>
        <begin position="51"/>
        <end position="140"/>
    </location>
</feature>
<keyword evidence="1" id="KW-1133">Transmembrane helix</keyword>
<dbReference type="Gene3D" id="2.60.40.10">
    <property type="entry name" value="Immunoglobulins"/>
    <property type="match status" value="1"/>
</dbReference>
<feature type="transmembrane region" description="Helical" evidence="1">
    <location>
        <begin position="20"/>
        <end position="39"/>
    </location>
</feature>
<dbReference type="GO" id="GO:0046872">
    <property type="term" value="F:metal ion binding"/>
    <property type="evidence" value="ECO:0007669"/>
    <property type="project" value="InterPro"/>
</dbReference>
<keyword evidence="1" id="KW-0812">Transmembrane</keyword>
<accession>A0A1F7H2B8</accession>
<dbReference type="InterPro" id="IPR008963">
    <property type="entry name" value="Purple_acid_Pase-like_N"/>
</dbReference>
<organism evidence="3 4">
    <name type="scientific">Candidatus Roizmanbacteria bacterium RIFCSPHIGHO2_02_FULL_38_11</name>
    <dbReference type="NCBI Taxonomy" id="1802039"/>
    <lineage>
        <taxon>Bacteria</taxon>
        <taxon>Candidatus Roizmaniibacteriota</taxon>
    </lineage>
</organism>
<proteinExistence type="predicted"/>
<dbReference type="Gene3D" id="2.60.40.380">
    <property type="entry name" value="Purple acid phosphatase-like, N-terminal"/>
    <property type="match status" value="1"/>
</dbReference>
<evidence type="ECO:0000313" key="4">
    <source>
        <dbReference type="Proteomes" id="UP000177913"/>
    </source>
</evidence>
<sequence length="428" mass="47525">MTYSKYFFPQDPKIPTSVTIGVVLLLIFFLAGLFGLTPIRSKASKKTVRQLRLVSPSHNQVSMYWQTDAKETGWLIYGQREQVLDKVALDERDVQDKRNLFYYHFAILKNLEPDTIYFYKIVSNNQLVEAKDGRAFSFKTPSNLSFASTLSPAYGKIIKENGEPLKDSIVILFFDKAYPIATLSKTTGEWLIPLNSILDKDTMKAKMVDLEDKLTIEVFGDEIKKTQIITEVSHISPLPQTVIYGKNYNFLNRENVLSTSIESKTRPSKIEILFPKEEMIIPIGNPLIKGTAIPGSEVAVTIDSAKSYSFKTVTDREGVWRVMLTEQLPPGLHVLKLVTKDAKGRNVQLTRKFVIAKSGEQVLAAATEEATPTFTPTTTPSPSLTPTVFISLTPTVSITPLVPGTNFIPIGAASASLIILGLGILLAF</sequence>
<dbReference type="SUPFAM" id="SSF49363">
    <property type="entry name" value="Purple acid phosphatase, N-terminal domain"/>
    <property type="match status" value="1"/>
</dbReference>
<dbReference type="InterPro" id="IPR013783">
    <property type="entry name" value="Ig-like_fold"/>
</dbReference>
<dbReference type="EMBL" id="MFZO01000019">
    <property type="protein sequence ID" value="OGK25044.1"/>
    <property type="molecule type" value="Genomic_DNA"/>
</dbReference>
<protein>
    <recommendedName>
        <fullName evidence="2">Purple acid phosphatase N-terminal domain-containing protein</fullName>
    </recommendedName>
</protein>
<comment type="caution">
    <text evidence="3">The sequence shown here is derived from an EMBL/GenBank/DDBJ whole genome shotgun (WGS) entry which is preliminary data.</text>
</comment>
<name>A0A1F7H2B8_9BACT</name>
<dbReference type="Pfam" id="PF16656">
    <property type="entry name" value="Pur_ac_phosph_N"/>
    <property type="match status" value="1"/>
</dbReference>
<keyword evidence="1" id="KW-0472">Membrane</keyword>
<dbReference type="GO" id="GO:0003993">
    <property type="term" value="F:acid phosphatase activity"/>
    <property type="evidence" value="ECO:0007669"/>
    <property type="project" value="InterPro"/>
</dbReference>
<gene>
    <name evidence="3" type="ORF">A3C25_03235</name>
</gene>
<dbReference type="InterPro" id="IPR015914">
    <property type="entry name" value="PAPs_N"/>
</dbReference>
<dbReference type="Proteomes" id="UP000177913">
    <property type="component" value="Unassembled WGS sequence"/>
</dbReference>
<evidence type="ECO:0000259" key="2">
    <source>
        <dbReference type="Pfam" id="PF16656"/>
    </source>
</evidence>